<evidence type="ECO:0000313" key="3">
    <source>
        <dbReference type="Proteomes" id="UP001642409"/>
    </source>
</evidence>
<accession>A0AA86TTD3</accession>
<gene>
    <name evidence="1" type="ORF">HINF_LOCUS15646</name>
    <name evidence="2" type="ORF">HINF_LOCUS3457</name>
</gene>
<dbReference type="Gene3D" id="1.10.510.10">
    <property type="entry name" value="Transferase(Phosphotransferase) domain 1"/>
    <property type="match status" value="1"/>
</dbReference>
<proteinExistence type="predicted"/>
<dbReference type="EMBL" id="CAXDID020000006">
    <property type="protein sequence ID" value="CAL5975688.1"/>
    <property type="molecule type" value="Genomic_DNA"/>
</dbReference>
<sequence>MIHVSELLQAEPVIKSQKIPKEKGSIRQAQITKNQSPLIFSDLLMTFSFEFKSVYEFCGFACKLLSTTIDQCNASYPYDYIFMEQYQLSCANDFTIDEPNSLFRLASHMQAPEAYKQLPSDCSALQQHEKKLAYSVGMILLEVISQRPLTIVPEQMTSQQYSRYIHRKERLVNLAKIIVQCGFGNEELVIDRSHSRESQAVEHVVNIILRMTEYNPQKRITLYQALELFELFSIQFNVSSVRKANLSCQDVIQNLLDEDPEQTVTIMKNLLSTIQSDSNKQSPFRYEEIALIKKLFNADNIETGVQIMQTMLMKSYLCEKEHKYFAYLQQFFMHFFQQTDRVFVADQISGYVDADYVDADEYYSSENVFLYFTKTGLFQKLEQFL</sequence>
<organism evidence="1">
    <name type="scientific">Hexamita inflata</name>
    <dbReference type="NCBI Taxonomy" id="28002"/>
    <lineage>
        <taxon>Eukaryota</taxon>
        <taxon>Metamonada</taxon>
        <taxon>Diplomonadida</taxon>
        <taxon>Hexamitidae</taxon>
        <taxon>Hexamitinae</taxon>
        <taxon>Hexamita</taxon>
    </lineage>
</organism>
<protein>
    <recommendedName>
        <fullName evidence="4">Protein kinase domain-containing protein</fullName>
    </recommendedName>
</protein>
<reference evidence="2 3" key="2">
    <citation type="submission" date="2024-07" db="EMBL/GenBank/DDBJ databases">
        <authorList>
            <person name="Akdeniz Z."/>
        </authorList>
    </citation>
    <scope>NUCLEOTIDE SEQUENCE [LARGE SCALE GENOMIC DNA]</scope>
</reference>
<evidence type="ECO:0000313" key="1">
    <source>
        <dbReference type="EMBL" id="CAI9928001.1"/>
    </source>
</evidence>
<comment type="caution">
    <text evidence="1">The sequence shown here is derived from an EMBL/GenBank/DDBJ whole genome shotgun (WGS) entry which is preliminary data.</text>
</comment>
<dbReference type="AlphaFoldDB" id="A0AA86TTD3"/>
<dbReference type="Proteomes" id="UP001642409">
    <property type="component" value="Unassembled WGS sequence"/>
</dbReference>
<evidence type="ECO:0008006" key="4">
    <source>
        <dbReference type="Google" id="ProtNLM"/>
    </source>
</evidence>
<name>A0AA86TTD3_9EUKA</name>
<reference evidence="1" key="1">
    <citation type="submission" date="2023-06" db="EMBL/GenBank/DDBJ databases">
        <authorList>
            <person name="Kurt Z."/>
        </authorList>
    </citation>
    <scope>NUCLEOTIDE SEQUENCE</scope>
</reference>
<dbReference type="SUPFAM" id="SSF56112">
    <property type="entry name" value="Protein kinase-like (PK-like)"/>
    <property type="match status" value="1"/>
</dbReference>
<dbReference type="EMBL" id="CATOUU010000386">
    <property type="protein sequence ID" value="CAI9928001.1"/>
    <property type="molecule type" value="Genomic_DNA"/>
</dbReference>
<evidence type="ECO:0000313" key="2">
    <source>
        <dbReference type="EMBL" id="CAL5975688.1"/>
    </source>
</evidence>
<keyword evidence="3" id="KW-1185">Reference proteome</keyword>
<dbReference type="InterPro" id="IPR011009">
    <property type="entry name" value="Kinase-like_dom_sf"/>
</dbReference>